<proteinExistence type="predicted"/>
<sequence length="176" mass="18577">MGIKTIFAGFVAGAAMIATSAAAQDQSSNRVAAKTDWSVFVEDNPTECWSVSTPKEIVNSRDGRVVAAERSQILLMVFYRPSAQAKGQVAFTGGYPFASGSTVNMNISGNEFELFTEGEWAWPASAADDAKIVTAMKRGASAIVTGRSTRGTVTKDTFSLLGFTAAVEDAEKRCGG</sequence>
<name>A0A2R8B8B4_9RHOB</name>
<keyword evidence="1" id="KW-0732">Signal</keyword>
<dbReference type="AlphaFoldDB" id="A0A2R8B8B4"/>
<evidence type="ECO:0008006" key="4">
    <source>
        <dbReference type="Google" id="ProtNLM"/>
    </source>
</evidence>
<evidence type="ECO:0000313" key="3">
    <source>
        <dbReference type="Proteomes" id="UP000244880"/>
    </source>
</evidence>
<accession>A0A2R8B8B4</accession>
<dbReference type="RefSeq" id="WP_108826663.1">
    <property type="nucleotide sequence ID" value="NZ_OMOR01000001.1"/>
</dbReference>
<organism evidence="2 3">
    <name type="scientific">Ascidiaceihabitans donghaensis</name>
    <dbReference type="NCBI Taxonomy" id="1510460"/>
    <lineage>
        <taxon>Bacteria</taxon>
        <taxon>Pseudomonadati</taxon>
        <taxon>Pseudomonadota</taxon>
        <taxon>Alphaproteobacteria</taxon>
        <taxon>Rhodobacterales</taxon>
        <taxon>Paracoccaceae</taxon>
        <taxon>Ascidiaceihabitans</taxon>
    </lineage>
</organism>
<reference evidence="2 3" key="1">
    <citation type="submission" date="2018-03" db="EMBL/GenBank/DDBJ databases">
        <authorList>
            <person name="Keele B.F."/>
        </authorList>
    </citation>
    <scope>NUCLEOTIDE SEQUENCE [LARGE SCALE GENOMIC DNA]</scope>
    <source>
        <strain evidence="2 3">CECT 8599</strain>
    </source>
</reference>
<protein>
    <recommendedName>
        <fullName evidence="4">Invasion associated locus B (IalB) protein</fullName>
    </recommendedName>
</protein>
<feature type="signal peptide" evidence="1">
    <location>
        <begin position="1"/>
        <end position="23"/>
    </location>
</feature>
<dbReference type="Pfam" id="PF06776">
    <property type="entry name" value="IalB"/>
    <property type="match status" value="1"/>
</dbReference>
<dbReference type="EMBL" id="OMOR01000001">
    <property type="protein sequence ID" value="SPH19309.1"/>
    <property type="molecule type" value="Genomic_DNA"/>
</dbReference>
<dbReference type="InterPro" id="IPR038696">
    <property type="entry name" value="IalB_sf"/>
</dbReference>
<keyword evidence="3" id="KW-1185">Reference proteome</keyword>
<dbReference type="InterPro" id="IPR010642">
    <property type="entry name" value="Invasion_prot_B"/>
</dbReference>
<dbReference type="Gene3D" id="2.60.40.1880">
    <property type="entry name" value="Invasion associated locus B (IalB) protein"/>
    <property type="match status" value="1"/>
</dbReference>
<dbReference type="Proteomes" id="UP000244880">
    <property type="component" value="Unassembled WGS sequence"/>
</dbReference>
<gene>
    <name evidence="2" type="ORF">ASD8599_00034</name>
</gene>
<evidence type="ECO:0000256" key="1">
    <source>
        <dbReference type="SAM" id="SignalP"/>
    </source>
</evidence>
<feature type="chain" id="PRO_5015319015" description="Invasion associated locus B (IalB) protein" evidence="1">
    <location>
        <begin position="24"/>
        <end position="176"/>
    </location>
</feature>
<evidence type="ECO:0000313" key="2">
    <source>
        <dbReference type="EMBL" id="SPH19309.1"/>
    </source>
</evidence>
<dbReference type="OrthoDB" id="9806572at2"/>